<feature type="region of interest" description="Disordered" evidence="1">
    <location>
        <begin position="29"/>
        <end position="70"/>
    </location>
</feature>
<comment type="caution">
    <text evidence="4">The sequence shown here is derived from an EMBL/GenBank/DDBJ whole genome shotgun (WGS) entry which is preliminary data.</text>
</comment>
<feature type="domain" description="DUF732" evidence="3">
    <location>
        <begin position="92"/>
        <end position="152"/>
    </location>
</feature>
<dbReference type="Proteomes" id="UP000182486">
    <property type="component" value="Unassembled WGS sequence"/>
</dbReference>
<dbReference type="RefSeq" id="WP_071805370.1">
    <property type="nucleotide sequence ID" value="NZ_MEIA01000127.1"/>
</dbReference>
<proteinExistence type="predicted"/>
<name>A0A1K0GRT2_9ACTN</name>
<feature type="chain" id="PRO_5009664483" description="DUF732 domain-containing protein" evidence="2">
    <location>
        <begin position="24"/>
        <end position="160"/>
    </location>
</feature>
<feature type="compositionally biased region" description="Low complexity" evidence="1">
    <location>
        <begin position="29"/>
        <end position="42"/>
    </location>
</feature>
<accession>A0A1K0GRT2</accession>
<evidence type="ECO:0000256" key="1">
    <source>
        <dbReference type="SAM" id="MobiDB-lite"/>
    </source>
</evidence>
<dbReference type="PROSITE" id="PS51257">
    <property type="entry name" value="PROKAR_LIPOPROTEIN"/>
    <property type="match status" value="1"/>
</dbReference>
<feature type="compositionally biased region" description="Low complexity" evidence="1">
    <location>
        <begin position="50"/>
        <end position="70"/>
    </location>
</feature>
<gene>
    <name evidence="4" type="ORF">BG844_12550</name>
</gene>
<dbReference type="EMBL" id="MEIA01000127">
    <property type="protein sequence ID" value="OJF13924.1"/>
    <property type="molecule type" value="Genomic_DNA"/>
</dbReference>
<dbReference type="Pfam" id="PF05305">
    <property type="entry name" value="DUF732"/>
    <property type="match status" value="1"/>
</dbReference>
<evidence type="ECO:0000259" key="3">
    <source>
        <dbReference type="Pfam" id="PF05305"/>
    </source>
</evidence>
<dbReference type="AlphaFoldDB" id="A0A1K0GRT2"/>
<sequence>MMTKWLAATALLLAMGGCGDDAAAEPATVPVPATSSGGTASTRTMVTESTTAGARAATTAAPRAPQTPTQARAAAGTGAFVEAVRDKLPRIALDHRDEEIAAIAEQACSSLAGGDDAGAIVAATRDLAGAAATDRATARRLVKLAIDTVCPDQDRRVDEF</sequence>
<evidence type="ECO:0000313" key="4">
    <source>
        <dbReference type="EMBL" id="OJF13924.1"/>
    </source>
</evidence>
<reference evidence="4 5" key="1">
    <citation type="submission" date="2016-09" db="EMBL/GenBank/DDBJ databases">
        <title>Couchioplanes caeruleus draft genome sequence.</title>
        <authorList>
            <person name="Sheehan J."/>
            <person name="Caffrey P."/>
        </authorList>
    </citation>
    <scope>NUCLEOTIDE SEQUENCE [LARGE SCALE GENOMIC DNA]</scope>
    <source>
        <strain evidence="4 5">DSM 43634</strain>
    </source>
</reference>
<organism evidence="4 5">
    <name type="scientific">Couchioplanes caeruleus subsp. caeruleus</name>
    <dbReference type="NCBI Taxonomy" id="56427"/>
    <lineage>
        <taxon>Bacteria</taxon>
        <taxon>Bacillati</taxon>
        <taxon>Actinomycetota</taxon>
        <taxon>Actinomycetes</taxon>
        <taxon>Micromonosporales</taxon>
        <taxon>Micromonosporaceae</taxon>
        <taxon>Couchioplanes</taxon>
    </lineage>
</organism>
<protein>
    <recommendedName>
        <fullName evidence="3">DUF732 domain-containing protein</fullName>
    </recommendedName>
</protein>
<keyword evidence="5" id="KW-1185">Reference proteome</keyword>
<dbReference type="InterPro" id="IPR007969">
    <property type="entry name" value="DUF732"/>
</dbReference>
<feature type="signal peptide" evidence="2">
    <location>
        <begin position="1"/>
        <end position="23"/>
    </location>
</feature>
<evidence type="ECO:0000256" key="2">
    <source>
        <dbReference type="SAM" id="SignalP"/>
    </source>
</evidence>
<evidence type="ECO:0000313" key="5">
    <source>
        <dbReference type="Proteomes" id="UP000182486"/>
    </source>
</evidence>
<keyword evidence="2" id="KW-0732">Signal</keyword>